<dbReference type="InterPro" id="IPR006626">
    <property type="entry name" value="PbH1"/>
</dbReference>
<dbReference type="OrthoDB" id="9767990at2"/>
<dbReference type="InterPro" id="IPR012334">
    <property type="entry name" value="Pectin_lyas_fold"/>
</dbReference>
<proteinExistence type="predicted"/>
<name>A0A5P8NZ45_9BACT</name>
<dbReference type="InterPro" id="IPR007742">
    <property type="entry name" value="NosD_dom"/>
</dbReference>
<dbReference type="InterPro" id="IPR026464">
    <property type="entry name" value="NosD_copper_fam"/>
</dbReference>
<evidence type="ECO:0000313" key="2">
    <source>
        <dbReference type="EMBL" id="QFR48723.1"/>
    </source>
</evidence>
<accession>A0A5P8NZ45</accession>
<evidence type="ECO:0000313" key="3">
    <source>
        <dbReference type="Proteomes" id="UP000326944"/>
    </source>
</evidence>
<dbReference type="EMBL" id="CP043617">
    <property type="protein sequence ID" value="QFR48723.1"/>
    <property type="molecule type" value="Genomic_DNA"/>
</dbReference>
<dbReference type="NCBIfam" id="TIGR03804">
    <property type="entry name" value="para_beta_helix"/>
    <property type="match status" value="1"/>
</dbReference>
<dbReference type="Gene3D" id="2.160.20.10">
    <property type="entry name" value="Single-stranded right-handed beta-helix, Pectin lyase-like"/>
    <property type="match status" value="1"/>
</dbReference>
<dbReference type="InterPro" id="IPR022441">
    <property type="entry name" value="Para_beta_helix_rpt-2"/>
</dbReference>
<dbReference type="AlphaFoldDB" id="A0A5P8NZ45"/>
<dbReference type="KEGG" id="sulg:FJR48_02905"/>
<dbReference type="SMART" id="SM00710">
    <property type="entry name" value="PbH1"/>
    <property type="match status" value="9"/>
</dbReference>
<evidence type="ECO:0000259" key="1">
    <source>
        <dbReference type="Pfam" id="PF05048"/>
    </source>
</evidence>
<dbReference type="InterPro" id="IPR011050">
    <property type="entry name" value="Pectin_lyase_fold/virulence"/>
</dbReference>
<feature type="domain" description="Periplasmic copper-binding protein NosD beta helix" evidence="1">
    <location>
        <begin position="131"/>
        <end position="334"/>
    </location>
</feature>
<dbReference type="NCBIfam" id="TIGR04247">
    <property type="entry name" value="NosD_copper_fam"/>
    <property type="match status" value="1"/>
</dbReference>
<gene>
    <name evidence="2" type="primary">nosD</name>
    <name evidence="2" type="ORF">FJR48_02905</name>
</gene>
<sequence>MKSFLFYIFFITGLLANPLQEAIDNASAYSTIKLSPQNYRGNIIINKPLTIISTENEKATIQGSGFGNVININSSDVTLKNLNIYGSGDKMYKLDSAIYISKSSNVKIDGCNIKDSLYGIHMEMVEKSVFSNNYISSKNLPISLRGDALKIYYSHNNLFKNNTIEKSRDITLDYSHNNIFQNNIFRNNRFASHIALSRNNLFKDNIYKHNSVSIMLMGAHDTNVTGNTIKSSDGAAGIGVMIGGVSNFRFERNTLKFNAKAIYIESKEKAKGMKRYISYNDISYNGEAIHFHVAIKDNTITHNKIYGNIDDIVKDIDGHFSKTNVVEYNYWDNYQSFDANKDNIGDKPHQVYQYADQLWHHNHKIKFFYASPIMSLMNFLLKLAPFIEPNLLMEDKKPIVEIDK</sequence>
<dbReference type="RefSeq" id="WP_152306666.1">
    <property type="nucleotide sequence ID" value="NZ_CP043617.1"/>
</dbReference>
<protein>
    <submittedName>
        <fullName evidence="2">Nitrous oxide reductase family maturation protein NosD</fullName>
    </submittedName>
</protein>
<organism evidence="2 3">
    <name type="scientific">Sulfurimonas lithotrophica</name>
    <dbReference type="NCBI Taxonomy" id="2590022"/>
    <lineage>
        <taxon>Bacteria</taxon>
        <taxon>Pseudomonadati</taxon>
        <taxon>Campylobacterota</taxon>
        <taxon>Epsilonproteobacteria</taxon>
        <taxon>Campylobacterales</taxon>
        <taxon>Sulfurimonadaceae</taxon>
        <taxon>Sulfurimonas</taxon>
    </lineage>
</organism>
<keyword evidence="3" id="KW-1185">Reference proteome</keyword>
<dbReference type="Proteomes" id="UP000326944">
    <property type="component" value="Chromosome"/>
</dbReference>
<reference evidence="2 3" key="1">
    <citation type="submission" date="2019-09" db="EMBL/GenBank/DDBJ databases">
        <title>Sulfurimonas gotlandica sp. nov., a chemoautotrophic and psychrotolerant epsilonproteobacterium isolated from a pelagic redoxcline, and an emended description of the genus Sulfurimonas.</title>
        <authorList>
            <person name="Wang S."/>
            <person name="Jiang L."/>
            <person name="Shao S."/>
        </authorList>
    </citation>
    <scope>NUCLEOTIDE SEQUENCE [LARGE SCALE GENOMIC DNA]</scope>
    <source>
        <strain evidence="2 3">GYSZ_1</strain>
    </source>
</reference>
<dbReference type="SUPFAM" id="SSF51126">
    <property type="entry name" value="Pectin lyase-like"/>
    <property type="match status" value="1"/>
</dbReference>
<dbReference type="Pfam" id="PF05048">
    <property type="entry name" value="NosD"/>
    <property type="match status" value="1"/>
</dbReference>